<feature type="compositionally biased region" description="Basic and acidic residues" evidence="1">
    <location>
        <begin position="232"/>
        <end position="247"/>
    </location>
</feature>
<name>A0A364RDA1_9BACT</name>
<feature type="compositionally biased region" description="Polar residues" evidence="1">
    <location>
        <begin position="69"/>
        <end position="89"/>
    </location>
</feature>
<feature type="region of interest" description="Disordered" evidence="1">
    <location>
        <begin position="53"/>
        <end position="91"/>
    </location>
</feature>
<dbReference type="AlphaFoldDB" id="A0A364RDA1"/>
<accession>A0A364RDA1</accession>
<dbReference type="Pfam" id="PF13628">
    <property type="entry name" value="DUF4142"/>
    <property type="match status" value="1"/>
</dbReference>
<reference evidence="4 5" key="2">
    <citation type="submission" date="2018-07" db="EMBL/GenBank/DDBJ databases">
        <title>Pontibacter sp. 2b14 genomic sequence and assembly.</title>
        <authorList>
            <person name="Du Z.-J."/>
        </authorList>
    </citation>
    <scope>NUCLEOTIDE SEQUENCE [LARGE SCALE GENOMIC DNA]</scope>
    <source>
        <strain evidence="4 5">2b14</strain>
    </source>
</reference>
<dbReference type="InterPro" id="IPR025419">
    <property type="entry name" value="DUF4142"/>
</dbReference>
<dbReference type="OrthoDB" id="883203at2"/>
<feature type="signal peptide" evidence="2">
    <location>
        <begin position="1"/>
        <end position="18"/>
    </location>
</feature>
<sequence>MKKIMYYFVAGTMVMATACNSTDTATSDGTAMESSETVTAAGSATESVQITDTEEDVTITDDGTDPDVPTNTGDATGINTATGSNASMGTGTGMDETVDMAAMMNLDDPTFMMTAASSNLLEIELGKMAAQKATSPKVKEFGNMMVSHHTTATKNLKNVASQMSVTLPETMMPMHQAMVDKLKAKSGAEFDEAYMDAMETAHKMDIAMFEAKSNNASAPAVKNFAEKTLPTLRDHQKKADAIESKVD</sequence>
<keyword evidence="2" id="KW-0732">Signal</keyword>
<feature type="chain" id="PRO_5016670939" evidence="2">
    <location>
        <begin position="19"/>
        <end position="247"/>
    </location>
</feature>
<reference evidence="4 5" key="1">
    <citation type="submission" date="2018-06" db="EMBL/GenBank/DDBJ databases">
        <authorList>
            <person name="Liu Z.-W."/>
        </authorList>
    </citation>
    <scope>NUCLEOTIDE SEQUENCE [LARGE SCALE GENOMIC DNA]</scope>
    <source>
        <strain evidence="4 5">2b14</strain>
    </source>
</reference>
<feature type="domain" description="DUF4142" evidence="3">
    <location>
        <begin position="107"/>
        <end position="242"/>
    </location>
</feature>
<dbReference type="PANTHER" id="PTHR38593">
    <property type="entry name" value="BLR2558 PROTEIN"/>
    <property type="match status" value="1"/>
</dbReference>
<evidence type="ECO:0000259" key="3">
    <source>
        <dbReference type="Pfam" id="PF13628"/>
    </source>
</evidence>
<evidence type="ECO:0000313" key="5">
    <source>
        <dbReference type="Proteomes" id="UP000251692"/>
    </source>
</evidence>
<evidence type="ECO:0000313" key="4">
    <source>
        <dbReference type="EMBL" id="RAU82136.1"/>
    </source>
</evidence>
<comment type="caution">
    <text evidence="4">The sequence shown here is derived from an EMBL/GenBank/DDBJ whole genome shotgun (WGS) entry which is preliminary data.</text>
</comment>
<dbReference type="Proteomes" id="UP000251692">
    <property type="component" value="Unassembled WGS sequence"/>
</dbReference>
<keyword evidence="5" id="KW-1185">Reference proteome</keyword>
<dbReference type="InterPro" id="IPR012347">
    <property type="entry name" value="Ferritin-like"/>
</dbReference>
<dbReference type="PROSITE" id="PS51257">
    <property type="entry name" value="PROKAR_LIPOPROTEIN"/>
    <property type="match status" value="1"/>
</dbReference>
<gene>
    <name evidence="4" type="ORF">DP923_10015</name>
</gene>
<proteinExistence type="predicted"/>
<protein>
    <submittedName>
        <fullName evidence="4">DUF4142 domain-containing protein</fullName>
    </submittedName>
</protein>
<dbReference type="PANTHER" id="PTHR38593:SF1">
    <property type="entry name" value="BLR2558 PROTEIN"/>
    <property type="match status" value="1"/>
</dbReference>
<feature type="compositionally biased region" description="Acidic residues" evidence="1">
    <location>
        <begin position="53"/>
        <end position="65"/>
    </location>
</feature>
<evidence type="ECO:0000256" key="2">
    <source>
        <dbReference type="SAM" id="SignalP"/>
    </source>
</evidence>
<organism evidence="4 5">
    <name type="scientific">Pontibacter arcticus</name>
    <dbReference type="NCBI Taxonomy" id="2080288"/>
    <lineage>
        <taxon>Bacteria</taxon>
        <taxon>Pseudomonadati</taxon>
        <taxon>Bacteroidota</taxon>
        <taxon>Cytophagia</taxon>
        <taxon>Cytophagales</taxon>
        <taxon>Hymenobacteraceae</taxon>
        <taxon>Pontibacter</taxon>
    </lineage>
</organism>
<dbReference type="Gene3D" id="1.20.1260.10">
    <property type="match status" value="1"/>
</dbReference>
<evidence type="ECO:0000256" key="1">
    <source>
        <dbReference type="SAM" id="MobiDB-lite"/>
    </source>
</evidence>
<dbReference type="EMBL" id="QMDV01000003">
    <property type="protein sequence ID" value="RAU82136.1"/>
    <property type="molecule type" value="Genomic_DNA"/>
</dbReference>
<feature type="region of interest" description="Disordered" evidence="1">
    <location>
        <begin position="228"/>
        <end position="247"/>
    </location>
</feature>
<dbReference type="RefSeq" id="WP_112305729.1">
    <property type="nucleotide sequence ID" value="NZ_QMDV01000003.1"/>
</dbReference>